<dbReference type="Gene3D" id="3.30.1360.20">
    <property type="entry name" value="Transcriptional coactivator/pterin dehydratase"/>
    <property type="match status" value="1"/>
</dbReference>
<dbReference type="Pfam" id="PF01329">
    <property type="entry name" value="Pterin_4a"/>
    <property type="match status" value="1"/>
</dbReference>
<evidence type="ECO:0000313" key="7">
    <source>
        <dbReference type="Proteomes" id="UP000181980"/>
    </source>
</evidence>
<dbReference type="OrthoDB" id="15077at2"/>
<gene>
    <name evidence="6" type="ORF">SAMN04488561_5979</name>
</gene>
<dbReference type="SUPFAM" id="SSF55248">
    <property type="entry name" value="PCD-like"/>
    <property type="match status" value="1"/>
</dbReference>
<comment type="similarity">
    <text evidence="2">Belongs to the pterin-4-alpha-carbinolamine dehydratase family.</text>
</comment>
<proteinExistence type="inferred from homology"/>
<dbReference type="PANTHER" id="PTHR12599">
    <property type="entry name" value="PTERIN-4-ALPHA-CARBINOLAMINE DEHYDRATASE"/>
    <property type="match status" value="1"/>
</dbReference>
<dbReference type="STRING" id="561176.SAMN04488561_5979"/>
<dbReference type="InterPro" id="IPR001533">
    <property type="entry name" value="Pterin_deHydtase"/>
</dbReference>
<dbReference type="AlphaFoldDB" id="A0A1H5PVB5"/>
<evidence type="ECO:0000256" key="4">
    <source>
        <dbReference type="ARBA" id="ARBA00021735"/>
    </source>
</evidence>
<dbReference type="RefSeq" id="WP_069114446.1">
    <property type="nucleotide sequence ID" value="NZ_FNUC01000004.1"/>
</dbReference>
<keyword evidence="7" id="KW-1185">Reference proteome</keyword>
<dbReference type="GO" id="GO:0006729">
    <property type="term" value="P:tetrahydrobiopterin biosynthetic process"/>
    <property type="evidence" value="ECO:0007669"/>
    <property type="project" value="InterPro"/>
</dbReference>
<evidence type="ECO:0000256" key="3">
    <source>
        <dbReference type="ARBA" id="ARBA00013252"/>
    </source>
</evidence>
<dbReference type="PANTHER" id="PTHR12599:SF0">
    <property type="entry name" value="PTERIN-4-ALPHA-CARBINOLAMINE DEHYDRATASE"/>
    <property type="match status" value="1"/>
</dbReference>
<reference evidence="7" key="1">
    <citation type="submission" date="2016-10" db="EMBL/GenBank/DDBJ databases">
        <authorList>
            <person name="Varghese N."/>
            <person name="Submissions S."/>
        </authorList>
    </citation>
    <scope>NUCLEOTIDE SEQUENCE [LARGE SCALE GENOMIC DNA]</scope>
    <source>
        <strain evidence="7">DSM 45237</strain>
    </source>
</reference>
<evidence type="ECO:0000313" key="6">
    <source>
        <dbReference type="EMBL" id="SEF17649.1"/>
    </source>
</evidence>
<protein>
    <recommendedName>
        <fullName evidence="4">Putative pterin-4-alpha-carbinolamine dehydratase</fullName>
        <ecNumber evidence="3">4.2.1.96</ecNumber>
    </recommendedName>
</protein>
<evidence type="ECO:0000256" key="5">
    <source>
        <dbReference type="ARBA" id="ARBA00023239"/>
    </source>
</evidence>
<dbReference type="InterPro" id="IPR036428">
    <property type="entry name" value="PCD_sf"/>
</dbReference>
<dbReference type="EC" id="4.2.1.96" evidence="3"/>
<dbReference type="Proteomes" id="UP000181980">
    <property type="component" value="Unassembled WGS sequence"/>
</dbReference>
<dbReference type="NCBIfam" id="NF002017">
    <property type="entry name" value="PRK00823.1-2"/>
    <property type="match status" value="1"/>
</dbReference>
<comment type="catalytic activity">
    <reaction evidence="1">
        <text>(4aS,6R)-4a-hydroxy-L-erythro-5,6,7,8-tetrahydrobiopterin = (6R)-L-erythro-6,7-dihydrobiopterin + H2O</text>
        <dbReference type="Rhea" id="RHEA:11920"/>
        <dbReference type="ChEBI" id="CHEBI:15377"/>
        <dbReference type="ChEBI" id="CHEBI:15642"/>
        <dbReference type="ChEBI" id="CHEBI:43120"/>
        <dbReference type="EC" id="4.2.1.96"/>
    </reaction>
</comment>
<name>A0A1H5PVB5_9ACTN</name>
<dbReference type="EMBL" id="FNUC01000004">
    <property type="protein sequence ID" value="SEF17649.1"/>
    <property type="molecule type" value="Genomic_DNA"/>
</dbReference>
<dbReference type="GO" id="GO:0008124">
    <property type="term" value="F:4-alpha-hydroxytetrahydrobiopterin dehydratase activity"/>
    <property type="evidence" value="ECO:0007669"/>
    <property type="project" value="UniProtKB-EC"/>
</dbReference>
<evidence type="ECO:0000256" key="2">
    <source>
        <dbReference type="ARBA" id="ARBA00006472"/>
    </source>
</evidence>
<keyword evidence="5" id="KW-0456">Lyase</keyword>
<organism evidence="6 7">
    <name type="scientific">Jiangella alba</name>
    <dbReference type="NCBI Taxonomy" id="561176"/>
    <lineage>
        <taxon>Bacteria</taxon>
        <taxon>Bacillati</taxon>
        <taxon>Actinomycetota</taxon>
        <taxon>Actinomycetes</taxon>
        <taxon>Jiangellales</taxon>
        <taxon>Jiangellaceae</taxon>
        <taxon>Jiangella</taxon>
    </lineage>
</organism>
<sequence length="96" mass="10358">MLDDDEIRAALEGLPGWAGDRSGISRTVEAPDFPTGVRVVDEVAVAAEAADHHPDIDIRWRKVTFTLVTHSEGGVTRKDTDLAGVISDIAERHGAR</sequence>
<accession>A0A1H5PVB5</accession>
<evidence type="ECO:0000256" key="1">
    <source>
        <dbReference type="ARBA" id="ARBA00001554"/>
    </source>
</evidence>